<evidence type="ECO:0000313" key="1">
    <source>
        <dbReference type="EMBL" id="KAJ3005131.1"/>
    </source>
</evidence>
<sequence>MTEHGPFRVTDLTILLIDHHDHRHCYRRRRACPQTTTITLNSHPPPASPLRSQVKSKDFRDAHPLSPSASNIYEYSPEELVDKALRALQEAGIQLIEWLSLLHRRMNVPVIIKDFHYLVPDEQLDLAHKVLREDQGLPRSIPPPLLLKTGGDFYAKASMYRVTRYTSVALAQHLVLYPASIASYAPTELELKSRLTSLSCPLCETILVPKPPAVYASILRMMRSYTRYAPTRITLESQLSELIGYHLYGLEGGYIDTDDEGQCEEFEVDQHVEEATRIVEEWRATGQLRDEDGWIADTLADIVRGKRTVEDVPCLLLQSS</sequence>
<keyword evidence="2" id="KW-1185">Reference proteome</keyword>
<protein>
    <submittedName>
        <fullName evidence="1">Uncharacterized protein</fullName>
    </submittedName>
</protein>
<dbReference type="Proteomes" id="UP001144978">
    <property type="component" value="Unassembled WGS sequence"/>
</dbReference>
<evidence type="ECO:0000313" key="2">
    <source>
        <dbReference type="Proteomes" id="UP001144978"/>
    </source>
</evidence>
<comment type="caution">
    <text evidence="1">The sequence shown here is derived from an EMBL/GenBank/DDBJ whole genome shotgun (WGS) entry which is preliminary data.</text>
</comment>
<accession>A0ACC1PZP3</accession>
<organism evidence="1 2">
    <name type="scientific">Trametes sanguinea</name>
    <dbReference type="NCBI Taxonomy" id="158606"/>
    <lineage>
        <taxon>Eukaryota</taxon>
        <taxon>Fungi</taxon>
        <taxon>Dikarya</taxon>
        <taxon>Basidiomycota</taxon>
        <taxon>Agaricomycotina</taxon>
        <taxon>Agaricomycetes</taxon>
        <taxon>Polyporales</taxon>
        <taxon>Polyporaceae</taxon>
        <taxon>Trametes</taxon>
    </lineage>
</organism>
<reference evidence="1" key="1">
    <citation type="submission" date="2022-08" db="EMBL/GenBank/DDBJ databases">
        <title>Genome Sequence of Pycnoporus sanguineus.</title>
        <authorList>
            <person name="Buettner E."/>
        </authorList>
    </citation>
    <scope>NUCLEOTIDE SEQUENCE</scope>
    <source>
        <strain evidence="1">CG-C14</strain>
    </source>
</reference>
<gene>
    <name evidence="1" type="ORF">NUW54_g4480</name>
</gene>
<name>A0ACC1PZP3_9APHY</name>
<proteinExistence type="predicted"/>
<dbReference type="EMBL" id="JANSHE010001028">
    <property type="protein sequence ID" value="KAJ3005131.1"/>
    <property type="molecule type" value="Genomic_DNA"/>
</dbReference>